<protein>
    <submittedName>
        <fullName evidence="2">Uncharacterized protein</fullName>
    </submittedName>
</protein>
<dbReference type="Proteomes" id="UP000317093">
    <property type="component" value="Chromosome"/>
</dbReference>
<feature type="transmembrane region" description="Helical" evidence="1">
    <location>
        <begin position="125"/>
        <end position="143"/>
    </location>
</feature>
<dbReference type="KEGG" id="knv:Pan216_17380"/>
<dbReference type="RefSeq" id="WP_145257413.1">
    <property type="nucleotide sequence ID" value="NZ_CP036279.1"/>
</dbReference>
<dbReference type="EMBL" id="CP036279">
    <property type="protein sequence ID" value="QDU60885.1"/>
    <property type="molecule type" value="Genomic_DNA"/>
</dbReference>
<name>A0A518B1M5_9BACT</name>
<keyword evidence="1" id="KW-1133">Transmembrane helix</keyword>
<accession>A0A518B1M5</accession>
<gene>
    <name evidence="2" type="ORF">Pan216_17380</name>
</gene>
<keyword evidence="1" id="KW-0472">Membrane</keyword>
<sequence>MEPDDIEMAKFEIEQLELIIARQDEHTFKFRGWLFVVLGALAVCLYSKTGYIELTAWEFFWLGAFSIVVFAMLELVQRAPARLAINRVKDVERMIRQNTSYDGPLIAETFEPPMYDLRSELKIKLMWMPYVVALAAVVVLSWVKESPSADMIGFVVGLLAIVLMLTFWKPIQAILNAIPVK</sequence>
<organism evidence="2 3">
    <name type="scientific">Kolteria novifilia</name>
    <dbReference type="NCBI Taxonomy" id="2527975"/>
    <lineage>
        <taxon>Bacteria</taxon>
        <taxon>Pseudomonadati</taxon>
        <taxon>Planctomycetota</taxon>
        <taxon>Planctomycetia</taxon>
        <taxon>Kolteriales</taxon>
        <taxon>Kolteriaceae</taxon>
        <taxon>Kolteria</taxon>
    </lineage>
</organism>
<dbReference type="OrthoDB" id="9554232at2"/>
<evidence type="ECO:0000313" key="2">
    <source>
        <dbReference type="EMBL" id="QDU60885.1"/>
    </source>
</evidence>
<feature type="transmembrane region" description="Helical" evidence="1">
    <location>
        <begin position="32"/>
        <end position="52"/>
    </location>
</feature>
<proteinExistence type="predicted"/>
<keyword evidence="3" id="KW-1185">Reference proteome</keyword>
<dbReference type="AlphaFoldDB" id="A0A518B1M5"/>
<feature type="transmembrane region" description="Helical" evidence="1">
    <location>
        <begin position="58"/>
        <end position="76"/>
    </location>
</feature>
<keyword evidence="1" id="KW-0812">Transmembrane</keyword>
<evidence type="ECO:0000313" key="3">
    <source>
        <dbReference type="Proteomes" id="UP000317093"/>
    </source>
</evidence>
<reference evidence="2 3" key="1">
    <citation type="submission" date="2019-02" db="EMBL/GenBank/DDBJ databases">
        <title>Deep-cultivation of Planctomycetes and their phenomic and genomic characterization uncovers novel biology.</title>
        <authorList>
            <person name="Wiegand S."/>
            <person name="Jogler M."/>
            <person name="Boedeker C."/>
            <person name="Pinto D."/>
            <person name="Vollmers J."/>
            <person name="Rivas-Marin E."/>
            <person name="Kohn T."/>
            <person name="Peeters S.H."/>
            <person name="Heuer A."/>
            <person name="Rast P."/>
            <person name="Oberbeckmann S."/>
            <person name="Bunk B."/>
            <person name="Jeske O."/>
            <person name="Meyerdierks A."/>
            <person name="Storesund J.E."/>
            <person name="Kallscheuer N."/>
            <person name="Luecker S."/>
            <person name="Lage O.M."/>
            <person name="Pohl T."/>
            <person name="Merkel B.J."/>
            <person name="Hornburger P."/>
            <person name="Mueller R.-W."/>
            <person name="Bruemmer F."/>
            <person name="Labrenz M."/>
            <person name="Spormann A.M."/>
            <person name="Op den Camp H."/>
            <person name="Overmann J."/>
            <person name="Amann R."/>
            <person name="Jetten M.S.M."/>
            <person name="Mascher T."/>
            <person name="Medema M.H."/>
            <person name="Devos D.P."/>
            <person name="Kaster A.-K."/>
            <person name="Ovreas L."/>
            <person name="Rohde M."/>
            <person name="Galperin M.Y."/>
            <person name="Jogler C."/>
        </authorList>
    </citation>
    <scope>NUCLEOTIDE SEQUENCE [LARGE SCALE GENOMIC DNA]</scope>
    <source>
        <strain evidence="2 3">Pan216</strain>
    </source>
</reference>
<feature type="transmembrane region" description="Helical" evidence="1">
    <location>
        <begin position="149"/>
        <end position="168"/>
    </location>
</feature>
<evidence type="ECO:0000256" key="1">
    <source>
        <dbReference type="SAM" id="Phobius"/>
    </source>
</evidence>